<gene>
    <name evidence="2" type="ORF">AABB24_034904</name>
</gene>
<dbReference type="EMBL" id="JBJKTR010000020">
    <property type="protein sequence ID" value="KAL3331313.1"/>
    <property type="molecule type" value="Genomic_DNA"/>
</dbReference>
<accession>A0ABD2RHJ7</accession>
<proteinExistence type="predicted"/>
<comment type="caution">
    <text evidence="2">The sequence shown here is derived from an EMBL/GenBank/DDBJ whole genome shotgun (WGS) entry which is preliminary data.</text>
</comment>
<name>A0ABD2RHJ7_9SOLN</name>
<reference evidence="2 3" key="1">
    <citation type="submission" date="2024-05" db="EMBL/GenBank/DDBJ databases">
        <title>De novo assembly of an allotetraploid wild potato.</title>
        <authorList>
            <person name="Hosaka A.J."/>
        </authorList>
    </citation>
    <scope>NUCLEOTIDE SEQUENCE [LARGE SCALE GENOMIC DNA]</scope>
    <source>
        <tissue evidence="2">Young leaves</tissue>
    </source>
</reference>
<evidence type="ECO:0000313" key="3">
    <source>
        <dbReference type="Proteomes" id="UP001627284"/>
    </source>
</evidence>
<feature type="compositionally biased region" description="Basic and acidic residues" evidence="1">
    <location>
        <begin position="7"/>
        <end position="16"/>
    </location>
</feature>
<evidence type="ECO:0000313" key="2">
    <source>
        <dbReference type="EMBL" id="KAL3331313.1"/>
    </source>
</evidence>
<organism evidence="2 3">
    <name type="scientific">Solanum stoloniferum</name>
    <dbReference type="NCBI Taxonomy" id="62892"/>
    <lineage>
        <taxon>Eukaryota</taxon>
        <taxon>Viridiplantae</taxon>
        <taxon>Streptophyta</taxon>
        <taxon>Embryophyta</taxon>
        <taxon>Tracheophyta</taxon>
        <taxon>Spermatophyta</taxon>
        <taxon>Magnoliopsida</taxon>
        <taxon>eudicotyledons</taxon>
        <taxon>Gunneridae</taxon>
        <taxon>Pentapetalae</taxon>
        <taxon>asterids</taxon>
        <taxon>lamiids</taxon>
        <taxon>Solanales</taxon>
        <taxon>Solanaceae</taxon>
        <taxon>Solanoideae</taxon>
        <taxon>Solaneae</taxon>
        <taxon>Solanum</taxon>
    </lineage>
</organism>
<protein>
    <submittedName>
        <fullName evidence="2">Uncharacterized protein</fullName>
    </submittedName>
</protein>
<evidence type="ECO:0000256" key="1">
    <source>
        <dbReference type="SAM" id="MobiDB-lite"/>
    </source>
</evidence>
<dbReference type="AlphaFoldDB" id="A0ABD2RHJ7"/>
<sequence>MSSNFRTETRLRETRMNKTKRARVKADPNNFKDFSLDIFLSFQHLANSSKKKIPLFMVTNTELFIEGELIWNGEKGRIQIRKSIPKMAVVGLERVEERRREKTVAFLVDYAVPVAAAVVCNCQRLWAFGCCCCSREEDE</sequence>
<feature type="region of interest" description="Disordered" evidence="1">
    <location>
        <begin position="1"/>
        <end position="22"/>
    </location>
</feature>
<keyword evidence="3" id="KW-1185">Reference proteome</keyword>
<dbReference type="Proteomes" id="UP001627284">
    <property type="component" value="Unassembled WGS sequence"/>
</dbReference>